<evidence type="ECO:0000256" key="1">
    <source>
        <dbReference type="ARBA" id="ARBA00022729"/>
    </source>
</evidence>
<feature type="domain" description="Solute-binding protein family 5" evidence="3">
    <location>
        <begin position="83"/>
        <end position="411"/>
    </location>
</feature>
<dbReference type="PROSITE" id="PS51257">
    <property type="entry name" value="PROKAR_LIPOPROTEIN"/>
    <property type="match status" value="1"/>
</dbReference>
<evidence type="ECO:0000256" key="2">
    <source>
        <dbReference type="SAM" id="SignalP"/>
    </source>
</evidence>
<dbReference type="Gene3D" id="3.40.190.10">
    <property type="entry name" value="Periplasmic binding protein-like II"/>
    <property type="match status" value="1"/>
</dbReference>
<dbReference type="GO" id="GO:0015833">
    <property type="term" value="P:peptide transport"/>
    <property type="evidence" value="ECO:0007669"/>
    <property type="project" value="TreeGrafter"/>
</dbReference>
<dbReference type="AlphaFoldDB" id="A0A5J5JRT0"/>
<dbReference type="GO" id="GO:1904680">
    <property type="term" value="F:peptide transmembrane transporter activity"/>
    <property type="evidence" value="ECO:0007669"/>
    <property type="project" value="TreeGrafter"/>
</dbReference>
<accession>A0A5J5JRT0</accession>
<keyword evidence="1 2" id="KW-0732">Signal</keyword>
<dbReference type="PANTHER" id="PTHR30290:SF38">
    <property type="entry name" value="D,D-DIPEPTIDE-BINDING PERIPLASMIC PROTEIN DDPA-RELATED"/>
    <property type="match status" value="1"/>
</dbReference>
<organism evidence="4 5">
    <name type="scientific">Microbispora cellulosiformans</name>
    <dbReference type="NCBI Taxonomy" id="2614688"/>
    <lineage>
        <taxon>Bacteria</taxon>
        <taxon>Bacillati</taxon>
        <taxon>Actinomycetota</taxon>
        <taxon>Actinomycetes</taxon>
        <taxon>Streptosporangiales</taxon>
        <taxon>Streptosporangiaceae</taxon>
        <taxon>Microbispora</taxon>
    </lineage>
</organism>
<dbReference type="Gene3D" id="3.10.105.10">
    <property type="entry name" value="Dipeptide-binding Protein, Domain 3"/>
    <property type="match status" value="1"/>
</dbReference>
<keyword evidence="5" id="KW-1185">Reference proteome</keyword>
<name>A0A5J5JRT0_9ACTN</name>
<dbReference type="InterPro" id="IPR039424">
    <property type="entry name" value="SBP_5"/>
</dbReference>
<reference evidence="4 5" key="1">
    <citation type="submission" date="2019-09" db="EMBL/GenBank/DDBJ databases">
        <title>Screening of Novel Bioactive Compounds from Soil-Associated.</title>
        <authorList>
            <person name="Gong X."/>
        </authorList>
    </citation>
    <scope>NUCLEOTIDE SEQUENCE [LARGE SCALE GENOMIC DNA]</scope>
    <source>
        <strain evidence="4 5">Gxj-6</strain>
    </source>
</reference>
<dbReference type="GO" id="GO:0042597">
    <property type="term" value="C:periplasmic space"/>
    <property type="evidence" value="ECO:0007669"/>
    <property type="project" value="UniProtKB-ARBA"/>
</dbReference>
<dbReference type="GO" id="GO:0043190">
    <property type="term" value="C:ATP-binding cassette (ABC) transporter complex"/>
    <property type="evidence" value="ECO:0007669"/>
    <property type="project" value="InterPro"/>
</dbReference>
<dbReference type="Proteomes" id="UP000327011">
    <property type="component" value="Unassembled WGS sequence"/>
</dbReference>
<sequence length="501" mass="54598">MGGKLKFQIRRLTAALSVVILSATACVSSPSSSASASCALSVGSLYEPQNLDNAGGGGQGAAEALGGNVYEALFRLTEAGAVEKSLVSDYTVSPDGLTYTFVLRRGVRFHSGTPMTSDDVRHSLRRILAGTSTSSRKNVLDMIKSVDAPDDHTVVVRLSSRSISLIYNLSQVWIVNHTLADPKTAEDGTGPYRLASWKRGATLTMERFGGYWGAAPKCGQVTFRYYTEAAALNNALLSGAVDVVTSVQSPDALAPFSDTSAFRITEGTSTTKLLLAFNCRRAPFDKPLVRRAVSAAIDDAKLLRSIWGERGTVIGSMVPPSDPWYEDLSGENAYDVEAAKRMLAEAGYPDGFAMTLDTPQYDPHPTIAEFVKSELAKVGITVTIDVISADEWYSRVFQRHDFAATLQEHVNDRDIRYYGDPGFYWGYDNPEVSDLIRRSESAKTTREQTELLRRANHEIVEDAASDWLYLNPQIVVASAHVTGYTANAVQAQFPVYGIDKR</sequence>
<dbReference type="Pfam" id="PF00496">
    <property type="entry name" value="SBP_bac_5"/>
    <property type="match status" value="1"/>
</dbReference>
<evidence type="ECO:0000259" key="3">
    <source>
        <dbReference type="Pfam" id="PF00496"/>
    </source>
</evidence>
<dbReference type="SUPFAM" id="SSF53850">
    <property type="entry name" value="Periplasmic binding protein-like II"/>
    <property type="match status" value="1"/>
</dbReference>
<comment type="caution">
    <text evidence="4">The sequence shown here is derived from an EMBL/GenBank/DDBJ whole genome shotgun (WGS) entry which is preliminary data.</text>
</comment>
<protein>
    <submittedName>
        <fullName evidence="4">ABC transporter substrate-binding protein</fullName>
    </submittedName>
</protein>
<evidence type="ECO:0000313" key="5">
    <source>
        <dbReference type="Proteomes" id="UP000327011"/>
    </source>
</evidence>
<dbReference type="InterPro" id="IPR030678">
    <property type="entry name" value="Peptide/Ni-bd"/>
</dbReference>
<proteinExistence type="predicted"/>
<dbReference type="InterPro" id="IPR000914">
    <property type="entry name" value="SBP_5_dom"/>
</dbReference>
<dbReference type="PIRSF" id="PIRSF002741">
    <property type="entry name" value="MppA"/>
    <property type="match status" value="1"/>
</dbReference>
<feature type="signal peptide" evidence="2">
    <location>
        <begin position="1"/>
        <end position="36"/>
    </location>
</feature>
<dbReference type="EMBL" id="VYTZ01000020">
    <property type="protein sequence ID" value="KAA9373797.1"/>
    <property type="molecule type" value="Genomic_DNA"/>
</dbReference>
<gene>
    <name evidence="4" type="ORF">F5972_34115</name>
</gene>
<feature type="chain" id="PRO_5023807920" evidence="2">
    <location>
        <begin position="37"/>
        <end position="501"/>
    </location>
</feature>
<dbReference type="PANTHER" id="PTHR30290">
    <property type="entry name" value="PERIPLASMIC BINDING COMPONENT OF ABC TRANSPORTER"/>
    <property type="match status" value="1"/>
</dbReference>
<evidence type="ECO:0000313" key="4">
    <source>
        <dbReference type="EMBL" id="KAA9373797.1"/>
    </source>
</evidence>